<dbReference type="Proteomes" id="UP000295554">
    <property type="component" value="Unassembled WGS sequence"/>
</dbReference>
<dbReference type="AlphaFoldDB" id="A0A4R5LU51"/>
<comment type="caution">
    <text evidence="1">The sequence shown here is derived from an EMBL/GenBank/DDBJ whole genome shotgun (WGS) entry which is preliminary data.</text>
</comment>
<name>A0A4R5LU51_9GAMM</name>
<gene>
    <name evidence="1" type="ORF">E2F43_01390</name>
</gene>
<proteinExistence type="predicted"/>
<accession>A0A4R5LU51</accession>
<dbReference type="PANTHER" id="PTHR39335">
    <property type="entry name" value="BLL4220 PROTEIN"/>
    <property type="match status" value="1"/>
</dbReference>
<evidence type="ECO:0000313" key="1">
    <source>
        <dbReference type="EMBL" id="TDG14926.1"/>
    </source>
</evidence>
<keyword evidence="2" id="KW-1185">Reference proteome</keyword>
<evidence type="ECO:0000313" key="2">
    <source>
        <dbReference type="Proteomes" id="UP000295554"/>
    </source>
</evidence>
<dbReference type="PANTHER" id="PTHR39335:SF1">
    <property type="entry name" value="BLL4220 PROTEIN"/>
    <property type="match status" value="1"/>
</dbReference>
<dbReference type="RefSeq" id="WP_133209091.1">
    <property type="nucleotide sequence ID" value="NZ_SMSE01000001.1"/>
</dbReference>
<sequence>MPPSPESASQLPLPPPTPVEISLMSENDHYVFRTETGQSLYVRTADRTLESTCGETCLRDWSPLAASGKRTRSVGDWDSFTGVDGKLQWAYRGKPVYTYRAACTAPPESIPAEHWQLLQP</sequence>
<organism evidence="1 2">
    <name type="scientific">Seongchinamella unica</name>
    <dbReference type="NCBI Taxonomy" id="2547392"/>
    <lineage>
        <taxon>Bacteria</taxon>
        <taxon>Pseudomonadati</taxon>
        <taxon>Pseudomonadota</taxon>
        <taxon>Gammaproteobacteria</taxon>
        <taxon>Cellvibrionales</taxon>
        <taxon>Halieaceae</taxon>
        <taxon>Seongchinamella</taxon>
    </lineage>
</organism>
<reference evidence="1 2" key="1">
    <citation type="submission" date="2019-03" db="EMBL/GenBank/DDBJ databases">
        <title>Seongchinamella monodicae gen. nov., sp. nov., a novel member of the Gammaproteobacteria isolated from a tidal mudflat of beach.</title>
        <authorList>
            <person name="Yang H.G."/>
            <person name="Kang J.W."/>
            <person name="Lee S.D."/>
        </authorList>
    </citation>
    <scope>NUCLEOTIDE SEQUENCE [LARGE SCALE GENOMIC DNA]</scope>
    <source>
        <strain evidence="1 2">GH4-78</strain>
    </source>
</reference>
<dbReference type="GO" id="GO:0043448">
    <property type="term" value="P:alkane catabolic process"/>
    <property type="evidence" value="ECO:0007669"/>
    <property type="project" value="TreeGrafter"/>
</dbReference>
<protein>
    <submittedName>
        <fullName evidence="1">Uncharacterized protein</fullName>
    </submittedName>
</protein>
<dbReference type="EMBL" id="SMSE01000001">
    <property type="protein sequence ID" value="TDG14926.1"/>
    <property type="molecule type" value="Genomic_DNA"/>
</dbReference>
<dbReference type="OrthoDB" id="9800666at2"/>